<feature type="compositionally biased region" description="Polar residues" evidence="1">
    <location>
        <begin position="1"/>
        <end position="24"/>
    </location>
</feature>
<feature type="region of interest" description="Disordered" evidence="1">
    <location>
        <begin position="172"/>
        <end position="192"/>
    </location>
</feature>
<evidence type="ECO:0000313" key="3">
    <source>
        <dbReference type="Proteomes" id="UP001498476"/>
    </source>
</evidence>
<name>A0ABR1GVK4_9HYPO</name>
<evidence type="ECO:0000313" key="2">
    <source>
        <dbReference type="EMBL" id="KAK7409391.1"/>
    </source>
</evidence>
<feature type="compositionally biased region" description="Basic and acidic residues" evidence="1">
    <location>
        <begin position="182"/>
        <end position="192"/>
    </location>
</feature>
<accession>A0ABR1GVK4</accession>
<dbReference type="EMBL" id="JAZAVJ010000153">
    <property type="protein sequence ID" value="KAK7409391.1"/>
    <property type="molecule type" value="Genomic_DNA"/>
</dbReference>
<proteinExistence type="predicted"/>
<organism evidence="2 3">
    <name type="scientific">Neonectria punicea</name>
    <dbReference type="NCBI Taxonomy" id="979145"/>
    <lineage>
        <taxon>Eukaryota</taxon>
        <taxon>Fungi</taxon>
        <taxon>Dikarya</taxon>
        <taxon>Ascomycota</taxon>
        <taxon>Pezizomycotina</taxon>
        <taxon>Sordariomycetes</taxon>
        <taxon>Hypocreomycetidae</taxon>
        <taxon>Hypocreales</taxon>
        <taxon>Nectriaceae</taxon>
        <taxon>Neonectria</taxon>
    </lineage>
</organism>
<keyword evidence="3" id="KW-1185">Reference proteome</keyword>
<feature type="region of interest" description="Disordered" evidence="1">
    <location>
        <begin position="1"/>
        <end position="77"/>
    </location>
</feature>
<protein>
    <submittedName>
        <fullName evidence="2">Uncharacterized protein</fullName>
    </submittedName>
</protein>
<reference evidence="2 3" key="1">
    <citation type="journal article" date="2025" name="Microbiol. Resour. Announc.">
        <title>Draft genome sequences for Neonectria magnoliae and Neonectria punicea, canker pathogens of Liriodendron tulipifera and Acer saccharum in West Virginia.</title>
        <authorList>
            <person name="Petronek H.M."/>
            <person name="Kasson M.T."/>
            <person name="Metheny A.M."/>
            <person name="Stauder C.M."/>
            <person name="Lovett B."/>
            <person name="Lynch S.C."/>
            <person name="Garnas J.R."/>
            <person name="Kasson L.R."/>
            <person name="Stajich J.E."/>
        </authorList>
    </citation>
    <scope>NUCLEOTIDE SEQUENCE [LARGE SCALE GENOMIC DNA]</scope>
    <source>
        <strain evidence="2 3">NRRL 64653</strain>
    </source>
</reference>
<evidence type="ECO:0000256" key="1">
    <source>
        <dbReference type="SAM" id="MobiDB-lite"/>
    </source>
</evidence>
<dbReference type="Proteomes" id="UP001498476">
    <property type="component" value="Unassembled WGS sequence"/>
</dbReference>
<sequence length="192" mass="20550">MANRPSLSQVEEAGRNSSSTSPVASTALVRHDWSSTQQVSVRVEEASGSSLNSFNHAMNSTQRSQEDQQCSGGAQPGTSMERWNNCTIASGHQINGFLSDTTAKEVKMEFVPAPGYFTFKGCSVNGPGTQVNGLKSKSQGGNEPVVLPLVDGYWQDCCVTGRSSNGSDIQEAQQVNGVHHYSPKEDEGRHGK</sequence>
<gene>
    <name evidence="2" type="ORF">QQX98_008453</name>
</gene>
<comment type="caution">
    <text evidence="2">The sequence shown here is derived from an EMBL/GenBank/DDBJ whole genome shotgun (WGS) entry which is preliminary data.</text>
</comment>
<feature type="compositionally biased region" description="Polar residues" evidence="1">
    <location>
        <begin position="47"/>
        <end position="77"/>
    </location>
</feature>